<gene>
    <name evidence="2" type="ORF">S01H1_18741</name>
</gene>
<organism evidence="2">
    <name type="scientific">marine sediment metagenome</name>
    <dbReference type="NCBI Taxonomy" id="412755"/>
    <lineage>
        <taxon>unclassified sequences</taxon>
        <taxon>metagenomes</taxon>
        <taxon>ecological metagenomes</taxon>
    </lineage>
</organism>
<evidence type="ECO:0000313" key="2">
    <source>
        <dbReference type="EMBL" id="GAF89145.1"/>
    </source>
</evidence>
<dbReference type="AlphaFoldDB" id="X0UKX8"/>
<accession>X0UKX8</accession>
<sequence length="293" mass="32928">MGRKSSMAAGIVLLAVLLTAGLSGVAFADDGTLRSILKTGGLLAAILGIIGISVAGYLSGKDYGSYTGWERYTHGAGMFFNRKPFRKDRPTYEITDKTRRVKWEDSILNRTIMMLMLMMPPDGSEPKWLPDKGPEALPEPLRTFFAENKEKFGSHLEFFGLAQKQHAEWPKFADRYAIIDAWANALGSSFETWDGKLNPQHLYPPEPVGPPEEWDFRGIHRDKPLPFKSPTHAFQFLKKITHTFGATLVGITKLNPDWCYQGSLRGMGGGDYKVPAHWEYAIVFAVPHEWDMF</sequence>
<feature type="transmembrane region" description="Helical" evidence="1">
    <location>
        <begin position="38"/>
        <end position="58"/>
    </location>
</feature>
<keyword evidence="1" id="KW-0472">Membrane</keyword>
<feature type="non-terminal residue" evidence="2">
    <location>
        <position position="293"/>
    </location>
</feature>
<name>X0UKX8_9ZZZZ</name>
<comment type="caution">
    <text evidence="2">The sequence shown here is derived from an EMBL/GenBank/DDBJ whole genome shotgun (WGS) entry which is preliminary data.</text>
</comment>
<keyword evidence="1" id="KW-1133">Transmembrane helix</keyword>
<proteinExistence type="predicted"/>
<protein>
    <submittedName>
        <fullName evidence="2">Uncharacterized protein</fullName>
    </submittedName>
</protein>
<dbReference type="EMBL" id="BARS01010049">
    <property type="protein sequence ID" value="GAF89145.1"/>
    <property type="molecule type" value="Genomic_DNA"/>
</dbReference>
<reference evidence="2" key="1">
    <citation type="journal article" date="2014" name="Front. Microbiol.">
        <title>High frequency of phylogenetically diverse reductive dehalogenase-homologous genes in deep subseafloor sedimentary metagenomes.</title>
        <authorList>
            <person name="Kawai M."/>
            <person name="Futagami T."/>
            <person name="Toyoda A."/>
            <person name="Takaki Y."/>
            <person name="Nishi S."/>
            <person name="Hori S."/>
            <person name="Arai W."/>
            <person name="Tsubouchi T."/>
            <person name="Morono Y."/>
            <person name="Uchiyama I."/>
            <person name="Ito T."/>
            <person name="Fujiyama A."/>
            <person name="Inagaki F."/>
            <person name="Takami H."/>
        </authorList>
    </citation>
    <scope>NUCLEOTIDE SEQUENCE</scope>
    <source>
        <strain evidence="2">Expedition CK06-06</strain>
    </source>
</reference>
<evidence type="ECO:0000256" key="1">
    <source>
        <dbReference type="SAM" id="Phobius"/>
    </source>
</evidence>
<keyword evidence="1" id="KW-0812">Transmembrane</keyword>